<evidence type="ECO:0000256" key="1">
    <source>
        <dbReference type="PROSITE-ProRule" id="PRU00169"/>
    </source>
</evidence>
<keyword evidence="1" id="KW-0597">Phosphoprotein</keyword>
<dbReference type="OrthoDB" id="340661at2"/>
<dbReference type="InterPro" id="IPR052048">
    <property type="entry name" value="ST_Response_Regulator"/>
</dbReference>
<dbReference type="SUPFAM" id="SSF52172">
    <property type="entry name" value="CheY-like"/>
    <property type="match status" value="1"/>
</dbReference>
<dbReference type="CDD" id="cd00156">
    <property type="entry name" value="REC"/>
    <property type="match status" value="1"/>
</dbReference>
<dbReference type="PANTHER" id="PTHR43228">
    <property type="entry name" value="TWO-COMPONENT RESPONSE REGULATOR"/>
    <property type="match status" value="1"/>
</dbReference>
<sequence>MANLLPFQKQKETSSDFSKRRPSFPVLIIEDREENQILLSGLCEEINVQSKVAANGQIALELIARETFSVFIVDLMMPVMDGKSFIKELKKIHPDAVILVQTAIDSSDEIIEIMKLGVYDYLIKPLQIELFKVVLEKALEYRYLIDIEKVLLMEESKELREELEWLSYKESKRKIDSQSAEMMSIYNLKTTLSQGTGLGTMTTLIDSIQSTSEKDANKNLLVDSDLMHLLFENNDHTKSMIRGLEAAVATLEQSVTLKALSSSHLSILIQHQIDDYKPFTDIKNLKINPPLVRTEYEICLDESLIVLAIKELLLNAIKYASMGTIIDTFITIIEGYLCLSIKNSINDDSYAEYSKQNQKLLTVPFFRSHPPVEAVHHIEPFSLGLGLTMVDYIANKHNGMFFIRNAKDHTSDPISLCTIAEFFIPIQKK</sequence>
<dbReference type="Proteomes" id="UP000245133">
    <property type="component" value="Unassembled WGS sequence"/>
</dbReference>
<reference evidence="3 4" key="1">
    <citation type="submission" date="2018-02" db="EMBL/GenBank/DDBJ databases">
        <title>Novel Leptospira species isolated from soil and water in Japan.</title>
        <authorList>
            <person name="Nakao R."/>
            <person name="Masuzawa T."/>
        </authorList>
    </citation>
    <scope>NUCLEOTIDE SEQUENCE [LARGE SCALE GENOMIC DNA]</scope>
    <source>
        <strain evidence="3 4">YH101</strain>
    </source>
</reference>
<dbReference type="GO" id="GO:0000160">
    <property type="term" value="P:phosphorelay signal transduction system"/>
    <property type="evidence" value="ECO:0007669"/>
    <property type="project" value="InterPro"/>
</dbReference>
<protein>
    <submittedName>
        <fullName evidence="3">Response regulator receiver domain protein</fullName>
    </submittedName>
</protein>
<dbReference type="PROSITE" id="PS50110">
    <property type="entry name" value="RESPONSE_REGULATORY"/>
    <property type="match status" value="1"/>
</dbReference>
<gene>
    <name evidence="3" type="ORF">LPTSP4_04900</name>
</gene>
<dbReference type="Gene3D" id="3.40.50.2300">
    <property type="match status" value="1"/>
</dbReference>
<dbReference type="InterPro" id="IPR011006">
    <property type="entry name" value="CheY-like_superfamily"/>
</dbReference>
<proteinExistence type="predicted"/>
<name>A0A2P2DWH6_9LEPT</name>
<dbReference type="RefSeq" id="WP_108973358.1">
    <property type="nucleotide sequence ID" value="NZ_BFBB01000002.1"/>
</dbReference>
<accession>A0A2P2DWH6</accession>
<dbReference type="PANTHER" id="PTHR43228:SF1">
    <property type="entry name" value="TWO-COMPONENT RESPONSE REGULATOR ARR22"/>
    <property type="match status" value="1"/>
</dbReference>
<organism evidence="3 4">
    <name type="scientific">Leptospira ryugenii</name>
    <dbReference type="NCBI Taxonomy" id="1917863"/>
    <lineage>
        <taxon>Bacteria</taxon>
        <taxon>Pseudomonadati</taxon>
        <taxon>Spirochaetota</taxon>
        <taxon>Spirochaetia</taxon>
        <taxon>Leptospirales</taxon>
        <taxon>Leptospiraceae</taxon>
        <taxon>Leptospira</taxon>
    </lineage>
</organism>
<comment type="caution">
    <text evidence="3">The sequence shown here is derived from an EMBL/GenBank/DDBJ whole genome shotgun (WGS) entry which is preliminary data.</text>
</comment>
<dbReference type="Pfam" id="PF00072">
    <property type="entry name" value="Response_reg"/>
    <property type="match status" value="1"/>
</dbReference>
<evidence type="ECO:0000313" key="3">
    <source>
        <dbReference type="EMBL" id="GBF48983.1"/>
    </source>
</evidence>
<evidence type="ECO:0000313" key="4">
    <source>
        <dbReference type="Proteomes" id="UP000245133"/>
    </source>
</evidence>
<feature type="modified residue" description="4-aspartylphosphate" evidence="1">
    <location>
        <position position="74"/>
    </location>
</feature>
<dbReference type="SUPFAM" id="SSF55874">
    <property type="entry name" value="ATPase domain of HSP90 chaperone/DNA topoisomerase II/histidine kinase"/>
    <property type="match status" value="1"/>
</dbReference>
<keyword evidence="4" id="KW-1185">Reference proteome</keyword>
<dbReference type="Gene3D" id="3.30.565.10">
    <property type="entry name" value="Histidine kinase-like ATPase, C-terminal domain"/>
    <property type="match status" value="1"/>
</dbReference>
<evidence type="ECO:0000259" key="2">
    <source>
        <dbReference type="PROSITE" id="PS50110"/>
    </source>
</evidence>
<feature type="domain" description="Response regulatory" evidence="2">
    <location>
        <begin position="25"/>
        <end position="139"/>
    </location>
</feature>
<dbReference type="InterPro" id="IPR036890">
    <property type="entry name" value="HATPase_C_sf"/>
</dbReference>
<dbReference type="InterPro" id="IPR001789">
    <property type="entry name" value="Sig_transdc_resp-reg_receiver"/>
</dbReference>
<dbReference type="EMBL" id="BFBB01000002">
    <property type="protein sequence ID" value="GBF48983.1"/>
    <property type="molecule type" value="Genomic_DNA"/>
</dbReference>
<dbReference type="SMART" id="SM00448">
    <property type="entry name" value="REC"/>
    <property type="match status" value="1"/>
</dbReference>
<dbReference type="AlphaFoldDB" id="A0A2P2DWH6"/>